<dbReference type="AlphaFoldDB" id="A0A2T2NDX3"/>
<proteinExistence type="predicted"/>
<dbReference type="EMBL" id="KZ678139">
    <property type="protein sequence ID" value="PSN63642.1"/>
    <property type="molecule type" value="Genomic_DNA"/>
</dbReference>
<sequence>MKFTASTLAAITALTSSTLAAPLEPRQALEPWQVTGVAVASPAGRPGSYPWGTITANITDPNELTINRNPADGTTITVPAGNKAVNCQAKWLISENPFNRAWPCEPTEDGYWYIYILNGEGIDNFSSSNFDIIFTRVPDVLYQGSRYSGKYEGQANFKVGTNMAGSCGGSGNCFWGLAQGQNPFAVQQHEVTG</sequence>
<protein>
    <submittedName>
        <fullName evidence="2">Cell death in tomato 1</fullName>
    </submittedName>
</protein>
<organism evidence="2 3">
    <name type="scientific">Corynespora cassiicola Philippines</name>
    <dbReference type="NCBI Taxonomy" id="1448308"/>
    <lineage>
        <taxon>Eukaryota</taxon>
        <taxon>Fungi</taxon>
        <taxon>Dikarya</taxon>
        <taxon>Ascomycota</taxon>
        <taxon>Pezizomycotina</taxon>
        <taxon>Dothideomycetes</taxon>
        <taxon>Pleosporomycetidae</taxon>
        <taxon>Pleosporales</taxon>
        <taxon>Corynesporascaceae</taxon>
        <taxon>Corynespora</taxon>
    </lineage>
</organism>
<keyword evidence="3" id="KW-1185">Reference proteome</keyword>
<feature type="chain" id="PRO_5015406308" evidence="1">
    <location>
        <begin position="21"/>
        <end position="193"/>
    </location>
</feature>
<keyword evidence="1" id="KW-0732">Signal</keyword>
<evidence type="ECO:0000313" key="3">
    <source>
        <dbReference type="Proteomes" id="UP000240883"/>
    </source>
</evidence>
<reference evidence="2 3" key="1">
    <citation type="journal article" date="2018" name="Front. Microbiol.">
        <title>Genome-Wide Analysis of Corynespora cassiicola Leaf Fall Disease Putative Effectors.</title>
        <authorList>
            <person name="Lopez D."/>
            <person name="Ribeiro S."/>
            <person name="Label P."/>
            <person name="Fumanal B."/>
            <person name="Venisse J.S."/>
            <person name="Kohler A."/>
            <person name="de Oliveira R.R."/>
            <person name="Labutti K."/>
            <person name="Lipzen A."/>
            <person name="Lail K."/>
            <person name="Bauer D."/>
            <person name="Ohm R.A."/>
            <person name="Barry K.W."/>
            <person name="Spatafora J."/>
            <person name="Grigoriev I.V."/>
            <person name="Martin F.M."/>
            <person name="Pujade-Renaud V."/>
        </authorList>
    </citation>
    <scope>NUCLEOTIDE SEQUENCE [LARGE SCALE GENOMIC DNA]</scope>
    <source>
        <strain evidence="2 3">Philippines</strain>
    </source>
</reference>
<evidence type="ECO:0000313" key="2">
    <source>
        <dbReference type="EMBL" id="PSN63642.1"/>
    </source>
</evidence>
<dbReference type="OrthoDB" id="5226619at2759"/>
<dbReference type="Proteomes" id="UP000240883">
    <property type="component" value="Unassembled WGS sequence"/>
</dbReference>
<evidence type="ECO:0000256" key="1">
    <source>
        <dbReference type="SAM" id="SignalP"/>
    </source>
</evidence>
<gene>
    <name evidence="2" type="ORF">BS50DRAFT_576266</name>
</gene>
<name>A0A2T2NDX3_CORCC</name>
<accession>A0A2T2NDX3</accession>
<feature type="signal peptide" evidence="1">
    <location>
        <begin position="1"/>
        <end position="20"/>
    </location>
</feature>